<dbReference type="InterPro" id="IPR028203">
    <property type="entry name" value="PSII_CF48-like_dom"/>
</dbReference>
<dbReference type="PROSITE" id="PS51257">
    <property type="entry name" value="PROKAR_LIPOPROTEIN"/>
    <property type="match status" value="1"/>
</dbReference>
<keyword evidence="5" id="KW-1185">Reference proteome</keyword>
<reference evidence="5" key="1">
    <citation type="submission" date="2014-10" db="EMBL/GenBank/DDBJ databases">
        <title>Genome sequencing of Vitellibacter sp. D-24.</title>
        <authorList>
            <person name="Thevarajoo S."/>
            <person name="Selvaratnam C."/>
            <person name="Goh K.M."/>
            <person name="Chong C.S."/>
        </authorList>
    </citation>
    <scope>NUCLEOTIDE SEQUENCE [LARGE SCALE GENOMIC DNA]</scope>
    <source>
        <strain evidence="5">D-24</strain>
    </source>
</reference>
<organism evidence="4 5">
    <name type="scientific">Aequorivita aquimaris</name>
    <dbReference type="NCBI Taxonomy" id="1548749"/>
    <lineage>
        <taxon>Bacteria</taxon>
        <taxon>Pseudomonadati</taxon>
        <taxon>Bacteroidota</taxon>
        <taxon>Flavobacteriia</taxon>
        <taxon>Flavobacteriales</taxon>
        <taxon>Flavobacteriaceae</taxon>
        <taxon>Aequorivita</taxon>
    </lineage>
</organism>
<dbReference type="RefSeq" id="WP_062621105.1">
    <property type="nucleotide sequence ID" value="NZ_JRWG01000003.1"/>
</dbReference>
<feature type="domain" description="Photosynthesis system II assembly factor Ycf48/Hcf136-like" evidence="3">
    <location>
        <begin position="124"/>
        <end position="217"/>
    </location>
</feature>
<dbReference type="CDD" id="cd15482">
    <property type="entry name" value="Sialidase_non-viral"/>
    <property type="match status" value="1"/>
</dbReference>
<name>A0A137RIR7_9FLAO</name>
<dbReference type="InterPro" id="IPR015943">
    <property type="entry name" value="WD40/YVTN_repeat-like_dom_sf"/>
</dbReference>
<evidence type="ECO:0000256" key="1">
    <source>
        <dbReference type="ARBA" id="ARBA00022531"/>
    </source>
</evidence>
<keyword evidence="1" id="KW-0602">Photosynthesis</keyword>
<dbReference type="GO" id="GO:0009523">
    <property type="term" value="C:photosystem II"/>
    <property type="evidence" value="ECO:0007669"/>
    <property type="project" value="UniProtKB-KW"/>
</dbReference>
<sequence>MRLAIATLLVLFLFSCEKKTEIEINSVEITPVFIDSLSIRAIQPLDENRVWFAADKGKVGLIDGDTPKLAIIKYGDSLLHFRSIAATKEAVFVLSISNPAVLYKIGFNGTEATNIEEVYNEKGEKVFYDSMKFWNENEGIAIGDPVEDCMSIIITRDGGNTWEKLPCDNLPKVERGEAAFAASNSNIAIFGDNAWVATGGRKSRVMHTGDKGKTWEVFDTPIVQGKAMTGIYSIDFRDEQHGIIFGGNWENKSFNEGNKAITKNGGKTWKLIANGKEPGYRSSVKYIPGTEGQGIVAIGSPGISFSGDGGKNWKLLSKEGFFAIEFVNDSLAFASGNNRISKLIFRK</sequence>
<dbReference type="Pfam" id="PF14870">
    <property type="entry name" value="PSII_BNR"/>
    <property type="match status" value="1"/>
</dbReference>
<dbReference type="PANTHER" id="PTHR47199:SF2">
    <property type="entry name" value="PHOTOSYSTEM II STABILITY_ASSEMBLY FACTOR HCF136, CHLOROPLASTIC"/>
    <property type="match status" value="1"/>
</dbReference>
<evidence type="ECO:0000256" key="2">
    <source>
        <dbReference type="ARBA" id="ARBA00023276"/>
    </source>
</evidence>
<dbReference type="SUPFAM" id="SSF110296">
    <property type="entry name" value="Oligoxyloglucan reducing end-specific cellobiohydrolase"/>
    <property type="match status" value="1"/>
</dbReference>
<evidence type="ECO:0000313" key="4">
    <source>
        <dbReference type="EMBL" id="KXO00075.1"/>
    </source>
</evidence>
<protein>
    <submittedName>
        <fullName evidence="4">Oxidoreductase</fullName>
    </submittedName>
</protein>
<dbReference type="Proteomes" id="UP000070138">
    <property type="component" value="Unassembled WGS sequence"/>
</dbReference>
<accession>A0A137RIR7</accession>
<dbReference type="PANTHER" id="PTHR47199">
    <property type="entry name" value="PHOTOSYSTEM II STABILITY/ASSEMBLY FACTOR HCF136, CHLOROPLASTIC"/>
    <property type="match status" value="1"/>
</dbReference>
<reference evidence="4 5" key="2">
    <citation type="journal article" date="2016" name="Int. J. Syst. Evol. Microbiol.">
        <title>Vitellibacter aquimaris sp. nov., a marine bacterium isolated from seawater.</title>
        <authorList>
            <person name="Thevarajoo S."/>
            <person name="Selvaratnam C."/>
            <person name="Goh K.M."/>
            <person name="Hong K.W."/>
            <person name="Chan X.Y."/>
            <person name="Chan K.G."/>
            <person name="Chong C.S."/>
        </authorList>
    </citation>
    <scope>NUCLEOTIDE SEQUENCE [LARGE SCALE GENOMIC DNA]</scope>
    <source>
        <strain evidence="4 5">D-24</strain>
    </source>
</reference>
<evidence type="ECO:0000313" key="5">
    <source>
        <dbReference type="Proteomes" id="UP000070138"/>
    </source>
</evidence>
<dbReference type="EMBL" id="JRWG01000003">
    <property type="protein sequence ID" value="KXO00075.1"/>
    <property type="molecule type" value="Genomic_DNA"/>
</dbReference>
<dbReference type="STRING" id="1548749.LS48_06270"/>
<proteinExistence type="predicted"/>
<dbReference type="GO" id="GO:0015979">
    <property type="term" value="P:photosynthesis"/>
    <property type="evidence" value="ECO:0007669"/>
    <property type="project" value="UniProtKB-KW"/>
</dbReference>
<dbReference type="Gene3D" id="2.130.10.10">
    <property type="entry name" value="YVTN repeat-like/Quinoprotein amine dehydrogenase"/>
    <property type="match status" value="1"/>
</dbReference>
<gene>
    <name evidence="4" type="ORF">LS48_06270</name>
</gene>
<dbReference type="AlphaFoldDB" id="A0A137RIR7"/>
<evidence type="ECO:0000259" key="3">
    <source>
        <dbReference type="Pfam" id="PF14870"/>
    </source>
</evidence>
<comment type="caution">
    <text evidence="4">The sequence shown here is derived from an EMBL/GenBank/DDBJ whole genome shotgun (WGS) entry which is preliminary data.</text>
</comment>
<keyword evidence="2" id="KW-0604">Photosystem II</keyword>
<dbReference type="PATRIC" id="fig|1548749.3.peg.1329"/>
<dbReference type="OrthoDB" id="9813892at2"/>